<organism evidence="3 4">
    <name type="scientific">Anabarilius grahami</name>
    <name type="common">Kanglang fish</name>
    <name type="synonym">Barilius grahami</name>
    <dbReference type="NCBI Taxonomy" id="495550"/>
    <lineage>
        <taxon>Eukaryota</taxon>
        <taxon>Metazoa</taxon>
        <taxon>Chordata</taxon>
        <taxon>Craniata</taxon>
        <taxon>Vertebrata</taxon>
        <taxon>Euteleostomi</taxon>
        <taxon>Actinopterygii</taxon>
        <taxon>Neopterygii</taxon>
        <taxon>Teleostei</taxon>
        <taxon>Ostariophysi</taxon>
        <taxon>Cypriniformes</taxon>
        <taxon>Xenocyprididae</taxon>
        <taxon>Xenocypridinae</taxon>
        <taxon>Xenocypridinae incertae sedis</taxon>
        <taxon>Anabarilius</taxon>
    </lineage>
</organism>
<keyword evidence="2" id="KW-0812">Transmembrane</keyword>
<comment type="caution">
    <text evidence="3">The sequence shown here is derived from an EMBL/GenBank/DDBJ whole genome shotgun (WGS) entry which is preliminary data.</text>
</comment>
<evidence type="ECO:0000256" key="2">
    <source>
        <dbReference type="SAM" id="Phobius"/>
    </source>
</evidence>
<feature type="region of interest" description="Disordered" evidence="1">
    <location>
        <begin position="217"/>
        <end position="236"/>
    </location>
</feature>
<feature type="compositionally biased region" description="Polar residues" evidence="1">
    <location>
        <begin position="66"/>
        <end position="78"/>
    </location>
</feature>
<evidence type="ECO:0000313" key="3">
    <source>
        <dbReference type="EMBL" id="ROJ08804.1"/>
    </source>
</evidence>
<protein>
    <submittedName>
        <fullName evidence="3">Uncharacterized protein</fullName>
    </submittedName>
</protein>
<keyword evidence="4" id="KW-1185">Reference proteome</keyword>
<reference evidence="3 4" key="1">
    <citation type="submission" date="2018-10" db="EMBL/GenBank/DDBJ databases">
        <title>Genome assembly for a Yunnan-Guizhou Plateau 3E fish, Anabarilius grahami (Regan), and its evolutionary and genetic applications.</title>
        <authorList>
            <person name="Jiang W."/>
        </authorList>
    </citation>
    <scope>NUCLEOTIDE SEQUENCE [LARGE SCALE GENOMIC DNA]</scope>
    <source>
        <strain evidence="3">AG-KIZ</strain>
        <tissue evidence="3">Muscle</tissue>
    </source>
</reference>
<dbReference type="AlphaFoldDB" id="A0A3N0XPW5"/>
<dbReference type="Proteomes" id="UP000281406">
    <property type="component" value="Unassembled WGS sequence"/>
</dbReference>
<evidence type="ECO:0000256" key="1">
    <source>
        <dbReference type="SAM" id="MobiDB-lite"/>
    </source>
</evidence>
<feature type="compositionally biased region" description="Low complexity" evidence="1">
    <location>
        <begin position="219"/>
        <end position="236"/>
    </location>
</feature>
<name>A0A3N0XPW5_ANAGA</name>
<sequence>MEFLFLAPLTTFPDDTLCSFLIAGLNTSTRALLSGKGPRGSFATFVEWVLASCGSPLTVGPVNDDASPTHNPVHNQNHPDGEDLQLEPTAGHVSNSTATFEPAPVGATEPNNAMEPEQHESEQVCELATTSIVEGVLVDIEAMEVSPAHPPATESELLDATLDLCHFGEIEPFALLSSESVNHVPSSLSPPILPLPSHPPSPLPSSLSHHLSKMTVRHPLQSPTSSATLSSLSPISPSVPPLPPLSGAVTPLDCWESSPPGLWEPVAPPPASACSTPLRLDIPPWLHHSTMAPPSSDAALVVHWVTIQPVPVQGHPLDHTTCTTLDSYAPPPPGWPSTSRTTTCILLHDPICRLLPSCHLPFSPALHHILVSQHPPSLCGCFCFCYGARSRLLGGGVMSQTLLFVLLCHMVFFVLFFPPSSVTMDTI</sequence>
<feature type="region of interest" description="Disordered" evidence="1">
    <location>
        <begin position="62"/>
        <end position="88"/>
    </location>
</feature>
<proteinExistence type="predicted"/>
<accession>A0A3N0XPW5</accession>
<dbReference type="EMBL" id="RJVU01065024">
    <property type="protein sequence ID" value="ROJ08804.1"/>
    <property type="molecule type" value="Genomic_DNA"/>
</dbReference>
<evidence type="ECO:0000313" key="4">
    <source>
        <dbReference type="Proteomes" id="UP000281406"/>
    </source>
</evidence>
<keyword evidence="2" id="KW-1133">Transmembrane helix</keyword>
<feature type="transmembrane region" description="Helical" evidence="2">
    <location>
        <begin position="392"/>
        <end position="417"/>
    </location>
</feature>
<gene>
    <name evidence="3" type="ORF">DPX16_3114</name>
</gene>
<keyword evidence="2" id="KW-0472">Membrane</keyword>